<evidence type="ECO:0000313" key="3">
    <source>
        <dbReference type="Proteomes" id="UP000032180"/>
    </source>
</evidence>
<evidence type="ECO:0000313" key="2">
    <source>
        <dbReference type="EnsemblPlants" id="LPERR03G16510.1"/>
    </source>
</evidence>
<dbReference type="HOGENOM" id="CLU_2137474_0_0_1"/>
<protein>
    <submittedName>
        <fullName evidence="2">Uncharacterized protein</fullName>
    </submittedName>
</protein>
<proteinExistence type="predicted"/>
<dbReference type="Proteomes" id="UP000032180">
    <property type="component" value="Chromosome 3"/>
</dbReference>
<dbReference type="eggNOG" id="ENOG502R5RQ">
    <property type="taxonomic scope" value="Eukaryota"/>
</dbReference>
<reference evidence="2 3" key="1">
    <citation type="submission" date="2012-08" db="EMBL/GenBank/DDBJ databases">
        <title>Oryza genome evolution.</title>
        <authorList>
            <person name="Wing R.A."/>
        </authorList>
    </citation>
    <scope>NUCLEOTIDE SEQUENCE</scope>
</reference>
<reference evidence="3" key="2">
    <citation type="submission" date="2013-12" db="EMBL/GenBank/DDBJ databases">
        <authorList>
            <person name="Yu Y."/>
            <person name="Lee S."/>
            <person name="de Baynast K."/>
            <person name="Wissotski M."/>
            <person name="Liu L."/>
            <person name="Talag J."/>
            <person name="Goicoechea J."/>
            <person name="Angelova A."/>
            <person name="Jetty R."/>
            <person name="Kudrna D."/>
            <person name="Golser W."/>
            <person name="Rivera L."/>
            <person name="Zhang J."/>
            <person name="Wing R."/>
        </authorList>
    </citation>
    <scope>NUCLEOTIDE SEQUENCE</scope>
</reference>
<name>A0A0D9VUI1_9ORYZ</name>
<dbReference type="AlphaFoldDB" id="A0A0D9VUI1"/>
<evidence type="ECO:0000256" key="1">
    <source>
        <dbReference type="SAM" id="MobiDB-lite"/>
    </source>
</evidence>
<reference evidence="2" key="3">
    <citation type="submission" date="2015-04" db="UniProtKB">
        <authorList>
            <consortium name="EnsemblPlants"/>
        </authorList>
    </citation>
    <scope>IDENTIFICATION</scope>
</reference>
<accession>A0A0D9VUI1</accession>
<organism evidence="2 3">
    <name type="scientific">Leersia perrieri</name>
    <dbReference type="NCBI Taxonomy" id="77586"/>
    <lineage>
        <taxon>Eukaryota</taxon>
        <taxon>Viridiplantae</taxon>
        <taxon>Streptophyta</taxon>
        <taxon>Embryophyta</taxon>
        <taxon>Tracheophyta</taxon>
        <taxon>Spermatophyta</taxon>
        <taxon>Magnoliopsida</taxon>
        <taxon>Liliopsida</taxon>
        <taxon>Poales</taxon>
        <taxon>Poaceae</taxon>
        <taxon>BOP clade</taxon>
        <taxon>Oryzoideae</taxon>
        <taxon>Oryzeae</taxon>
        <taxon>Oryzinae</taxon>
        <taxon>Leersia</taxon>
    </lineage>
</organism>
<dbReference type="Gramene" id="LPERR03G16510.1">
    <property type="protein sequence ID" value="LPERR03G16510.1"/>
    <property type="gene ID" value="LPERR03G16510"/>
</dbReference>
<dbReference type="EnsemblPlants" id="LPERR03G16510.1">
    <property type="protein sequence ID" value="LPERR03G16510.1"/>
    <property type="gene ID" value="LPERR03G16510"/>
</dbReference>
<feature type="region of interest" description="Disordered" evidence="1">
    <location>
        <begin position="35"/>
        <end position="54"/>
    </location>
</feature>
<keyword evidence="3" id="KW-1185">Reference proteome</keyword>
<sequence length="107" mass="11351">MAVLASCAFSDKENVPPPPATASRCPVAHGIAVLKNQRMKRPGGGGGGGKPRRRVPLRDITNLVYLAALPPPPVAVYTEAAGWREEPAAAREGVAAEVRGKLRKEFR</sequence>